<dbReference type="PROSITE" id="PS51151">
    <property type="entry name" value="NAC_AB"/>
    <property type="match status" value="1"/>
</dbReference>
<keyword evidence="1" id="KW-0804">Transcription</keyword>
<evidence type="ECO:0000313" key="5">
    <source>
        <dbReference type="Proteomes" id="UP001217963"/>
    </source>
</evidence>
<evidence type="ECO:0000313" key="4">
    <source>
        <dbReference type="EMBL" id="WEL38087.1"/>
    </source>
</evidence>
<feature type="region of interest" description="Disordered" evidence="2">
    <location>
        <begin position="95"/>
        <end position="122"/>
    </location>
</feature>
<dbReference type="EMBL" id="CP119063">
    <property type="protein sequence ID" value="WEL38087.1"/>
    <property type="molecule type" value="Genomic_DNA"/>
</dbReference>
<name>A0ABY8CGT9_ENCHE</name>
<organism evidence="4 5">
    <name type="scientific">Encephalitozoon hellem</name>
    <name type="common">Microsporidian parasite</name>
    <dbReference type="NCBI Taxonomy" id="27973"/>
    <lineage>
        <taxon>Eukaryota</taxon>
        <taxon>Fungi</taxon>
        <taxon>Fungi incertae sedis</taxon>
        <taxon>Microsporidia</taxon>
        <taxon>Unikaryonidae</taxon>
        <taxon>Encephalitozoon</taxon>
    </lineage>
</organism>
<keyword evidence="5" id="KW-1185">Reference proteome</keyword>
<dbReference type="SUPFAM" id="SSF46934">
    <property type="entry name" value="UBA-like"/>
    <property type="match status" value="1"/>
</dbReference>
<gene>
    <name evidence="4" type="ORF">PFJ87_02g01270</name>
</gene>
<feature type="domain" description="NAC-A/B" evidence="3">
    <location>
        <begin position="6"/>
        <end position="71"/>
    </location>
</feature>
<dbReference type="Pfam" id="PF01849">
    <property type="entry name" value="NAC"/>
    <property type="match status" value="1"/>
</dbReference>
<protein>
    <recommendedName>
        <fullName evidence="1">Nascent polypeptide-associated complex subunit beta</fullName>
    </recommendedName>
</protein>
<sequence length="159" mass="17815">MSRPLTADESHVHKIIGSKVGLEEVEGIEDASIITKNIKYSIERPMVYKIKGTESLLILGSQGRPMDLDKLRKMYEDSIRGAKDQGNEITGLYSEITSDQEGEDKNELPQASHETTDERISEEDIKLISSQIKASREEIISALVESNYDVVDAMMKLTK</sequence>
<dbReference type="Proteomes" id="UP001217963">
    <property type="component" value="Chromosome II"/>
</dbReference>
<dbReference type="InterPro" id="IPR002715">
    <property type="entry name" value="Nas_poly-pep-assoc_cplx_dom"/>
</dbReference>
<proteinExistence type="inferred from homology"/>
<dbReference type="CDD" id="cd14278">
    <property type="entry name" value="UBA_NAC_like"/>
    <property type="match status" value="1"/>
</dbReference>
<evidence type="ECO:0000259" key="3">
    <source>
        <dbReference type="PROSITE" id="PS51151"/>
    </source>
</evidence>
<comment type="similarity">
    <text evidence="1">Belongs to the NAC-beta family.</text>
</comment>
<keyword evidence="1" id="KW-0805">Transcription regulation</keyword>
<evidence type="ECO:0000256" key="1">
    <source>
        <dbReference type="RuleBase" id="RU361272"/>
    </source>
</evidence>
<dbReference type="InterPro" id="IPR009060">
    <property type="entry name" value="UBA-like_sf"/>
</dbReference>
<accession>A0ABY8CGT9</accession>
<reference evidence="4 5" key="1">
    <citation type="submission" date="2023-02" db="EMBL/GenBank/DDBJ databases">
        <title>Encephalitozoon hellem ATCC 50451 complete genome.</title>
        <authorList>
            <person name="Mascarenhas dos Santos A.C."/>
            <person name="Julian A.T."/>
            <person name="Pombert J.-F."/>
        </authorList>
    </citation>
    <scope>NUCLEOTIDE SEQUENCE [LARGE SCALE GENOMIC DNA]</scope>
    <source>
        <strain evidence="4 5">ATCC 50451</strain>
    </source>
</reference>
<evidence type="ECO:0000256" key="2">
    <source>
        <dbReference type="SAM" id="MobiDB-lite"/>
    </source>
</evidence>
<dbReference type="Gene3D" id="1.10.8.10">
    <property type="entry name" value="DNA helicase RuvA subunit, C-terminal domain"/>
    <property type="match status" value="1"/>
</dbReference>
<comment type="subunit">
    <text evidence="1">Part of the nascent polypeptide-associated complex (NAC).</text>
</comment>